<keyword evidence="3" id="KW-1185">Reference proteome</keyword>
<evidence type="ECO:0000313" key="2">
    <source>
        <dbReference type="EMBL" id="KAK7756827.1"/>
    </source>
</evidence>
<accession>A0AAN9YW45</accession>
<sequence>MHPPTIAASNVAVVANNVAAKTPSLSLSPPTPRINLTKNHPGSRHTMATTTATATAMATLPARGQARGPSAHLFRRRRRKD</sequence>
<feature type="region of interest" description="Disordered" evidence="1">
    <location>
        <begin position="24"/>
        <end position="45"/>
    </location>
</feature>
<evidence type="ECO:0000256" key="1">
    <source>
        <dbReference type="SAM" id="MobiDB-lite"/>
    </source>
</evidence>
<proteinExistence type="predicted"/>
<dbReference type="Proteomes" id="UP001320420">
    <property type="component" value="Unassembled WGS sequence"/>
</dbReference>
<gene>
    <name evidence="2" type="ORF">SLS62_001272</name>
</gene>
<evidence type="ECO:0000313" key="3">
    <source>
        <dbReference type="Proteomes" id="UP001320420"/>
    </source>
</evidence>
<reference evidence="2 3" key="1">
    <citation type="submission" date="2024-02" db="EMBL/GenBank/DDBJ databases">
        <title>De novo assembly and annotation of 12 fungi associated with fruit tree decline syndrome in Ontario, Canada.</title>
        <authorList>
            <person name="Sulman M."/>
            <person name="Ellouze W."/>
            <person name="Ilyukhin E."/>
        </authorList>
    </citation>
    <scope>NUCLEOTIDE SEQUENCE [LARGE SCALE GENOMIC DNA]</scope>
    <source>
        <strain evidence="2 3">M11/M66-122</strain>
    </source>
</reference>
<organism evidence="2 3">
    <name type="scientific">Diatrype stigma</name>
    <dbReference type="NCBI Taxonomy" id="117547"/>
    <lineage>
        <taxon>Eukaryota</taxon>
        <taxon>Fungi</taxon>
        <taxon>Dikarya</taxon>
        <taxon>Ascomycota</taxon>
        <taxon>Pezizomycotina</taxon>
        <taxon>Sordariomycetes</taxon>
        <taxon>Xylariomycetidae</taxon>
        <taxon>Xylariales</taxon>
        <taxon>Diatrypaceae</taxon>
        <taxon>Diatrype</taxon>
    </lineage>
</organism>
<dbReference type="EMBL" id="JAKJXP020000005">
    <property type="protein sequence ID" value="KAK7756827.1"/>
    <property type="molecule type" value="Genomic_DNA"/>
</dbReference>
<feature type="region of interest" description="Disordered" evidence="1">
    <location>
        <begin position="58"/>
        <end position="81"/>
    </location>
</feature>
<dbReference type="AlphaFoldDB" id="A0AAN9YW45"/>
<name>A0AAN9YW45_9PEZI</name>
<protein>
    <submittedName>
        <fullName evidence="2">Uncharacterized protein</fullName>
    </submittedName>
</protein>
<comment type="caution">
    <text evidence="2">The sequence shown here is derived from an EMBL/GenBank/DDBJ whole genome shotgun (WGS) entry which is preliminary data.</text>
</comment>